<proteinExistence type="predicted"/>
<sequence length="123" mass="13623">MKPLAPTLERPCKKLKRSRPPAPPALAEETTRVAGKRRRGAIVGRQGRRPAVGDRKHYRNRVNCRKVLTHAGKRPKNGKYAASPSRPRSDAAAATRRRAATTRKIGGENVPRIYYAGKQTCTT</sequence>
<reference evidence="2 3" key="1">
    <citation type="journal article" date="2020" name="Cell">
        <title>Large-Scale Comparative Analyses of Tick Genomes Elucidate Their Genetic Diversity and Vector Capacities.</title>
        <authorList>
            <consortium name="Tick Genome and Microbiome Consortium (TIGMIC)"/>
            <person name="Jia N."/>
            <person name="Wang J."/>
            <person name="Shi W."/>
            <person name="Du L."/>
            <person name="Sun Y."/>
            <person name="Zhan W."/>
            <person name="Jiang J.F."/>
            <person name="Wang Q."/>
            <person name="Zhang B."/>
            <person name="Ji P."/>
            <person name="Bell-Sakyi L."/>
            <person name="Cui X.M."/>
            <person name="Yuan T.T."/>
            <person name="Jiang B.G."/>
            <person name="Yang W.F."/>
            <person name="Lam T.T."/>
            <person name="Chang Q.C."/>
            <person name="Ding S.J."/>
            <person name="Wang X.J."/>
            <person name="Zhu J.G."/>
            <person name="Ruan X.D."/>
            <person name="Zhao L."/>
            <person name="Wei J.T."/>
            <person name="Ye R.Z."/>
            <person name="Que T.C."/>
            <person name="Du C.H."/>
            <person name="Zhou Y.H."/>
            <person name="Cheng J.X."/>
            <person name="Dai P.F."/>
            <person name="Guo W.B."/>
            <person name="Han X.H."/>
            <person name="Huang E.J."/>
            <person name="Li L.F."/>
            <person name="Wei W."/>
            <person name="Gao Y.C."/>
            <person name="Liu J.Z."/>
            <person name="Shao H.Z."/>
            <person name="Wang X."/>
            <person name="Wang C.C."/>
            <person name="Yang T.C."/>
            <person name="Huo Q.B."/>
            <person name="Li W."/>
            <person name="Chen H.Y."/>
            <person name="Chen S.E."/>
            <person name="Zhou L.G."/>
            <person name="Ni X.B."/>
            <person name="Tian J.H."/>
            <person name="Sheng Y."/>
            <person name="Liu T."/>
            <person name="Pan Y.S."/>
            <person name="Xia L.Y."/>
            <person name="Li J."/>
            <person name="Zhao F."/>
            <person name="Cao W.C."/>
        </authorList>
    </citation>
    <scope>NUCLEOTIDE SEQUENCE [LARGE SCALE GENOMIC DNA]</scope>
    <source>
        <strain evidence="2">HaeL-2018</strain>
    </source>
</reference>
<dbReference type="VEuPathDB" id="VectorBase:HLOH_052042"/>
<dbReference type="EMBL" id="JABSTR010000001">
    <property type="protein sequence ID" value="KAH9362540.1"/>
    <property type="molecule type" value="Genomic_DNA"/>
</dbReference>
<evidence type="ECO:0000256" key="1">
    <source>
        <dbReference type="SAM" id="MobiDB-lite"/>
    </source>
</evidence>
<evidence type="ECO:0000313" key="3">
    <source>
        <dbReference type="Proteomes" id="UP000821853"/>
    </source>
</evidence>
<dbReference type="AlphaFoldDB" id="A0A9J6FKM3"/>
<feature type="compositionally biased region" description="Basic residues" evidence="1">
    <location>
        <begin position="56"/>
        <end position="77"/>
    </location>
</feature>
<name>A0A9J6FKM3_HAELO</name>
<feature type="compositionally biased region" description="Low complexity" evidence="1">
    <location>
        <begin position="81"/>
        <end position="94"/>
    </location>
</feature>
<comment type="caution">
    <text evidence="2">The sequence shown here is derived from an EMBL/GenBank/DDBJ whole genome shotgun (WGS) entry which is preliminary data.</text>
</comment>
<feature type="region of interest" description="Disordered" evidence="1">
    <location>
        <begin position="1"/>
        <end position="101"/>
    </location>
</feature>
<organism evidence="2 3">
    <name type="scientific">Haemaphysalis longicornis</name>
    <name type="common">Bush tick</name>
    <dbReference type="NCBI Taxonomy" id="44386"/>
    <lineage>
        <taxon>Eukaryota</taxon>
        <taxon>Metazoa</taxon>
        <taxon>Ecdysozoa</taxon>
        <taxon>Arthropoda</taxon>
        <taxon>Chelicerata</taxon>
        <taxon>Arachnida</taxon>
        <taxon>Acari</taxon>
        <taxon>Parasitiformes</taxon>
        <taxon>Ixodida</taxon>
        <taxon>Ixodoidea</taxon>
        <taxon>Ixodidae</taxon>
        <taxon>Haemaphysalinae</taxon>
        <taxon>Haemaphysalis</taxon>
    </lineage>
</organism>
<gene>
    <name evidence="2" type="ORF">HPB48_015546</name>
</gene>
<dbReference type="Proteomes" id="UP000821853">
    <property type="component" value="Chromosome 1"/>
</dbReference>
<evidence type="ECO:0000313" key="2">
    <source>
        <dbReference type="EMBL" id="KAH9362540.1"/>
    </source>
</evidence>
<protein>
    <submittedName>
        <fullName evidence="2">Uncharacterized protein</fullName>
    </submittedName>
</protein>
<accession>A0A9J6FKM3</accession>
<keyword evidence="3" id="KW-1185">Reference proteome</keyword>